<organism evidence="1 2">
    <name type="scientific">Acaulospora colombiana</name>
    <dbReference type="NCBI Taxonomy" id="27376"/>
    <lineage>
        <taxon>Eukaryota</taxon>
        <taxon>Fungi</taxon>
        <taxon>Fungi incertae sedis</taxon>
        <taxon>Mucoromycota</taxon>
        <taxon>Glomeromycotina</taxon>
        <taxon>Glomeromycetes</taxon>
        <taxon>Diversisporales</taxon>
        <taxon>Acaulosporaceae</taxon>
        <taxon>Acaulospora</taxon>
    </lineage>
</organism>
<comment type="caution">
    <text evidence="1">The sequence shown here is derived from an EMBL/GenBank/DDBJ whole genome shotgun (WGS) entry which is preliminary data.</text>
</comment>
<protein>
    <submittedName>
        <fullName evidence="1">13164_t:CDS:1</fullName>
    </submittedName>
</protein>
<name>A0ACA9QUH2_9GLOM</name>
<gene>
    <name evidence="1" type="ORF">ACOLOM_LOCUS13395</name>
</gene>
<accession>A0ACA9QUH2</accession>
<proteinExistence type="predicted"/>
<feature type="non-terminal residue" evidence="1">
    <location>
        <position position="1"/>
    </location>
</feature>
<sequence>TSESIRRGLFSRFRTLGRAYQKDDIEEILEILAHPDEVVTQDWLLIYDNADDPDLDLRDYIPHCDHGSIFITTRNPGLGDLSPQCHLKLETMSEDEAVHALLTAALPSGTKPSDD</sequence>
<evidence type="ECO:0000313" key="2">
    <source>
        <dbReference type="Proteomes" id="UP000789525"/>
    </source>
</evidence>
<dbReference type="Proteomes" id="UP000789525">
    <property type="component" value="Unassembled WGS sequence"/>
</dbReference>
<evidence type="ECO:0000313" key="1">
    <source>
        <dbReference type="EMBL" id="CAG8764906.1"/>
    </source>
</evidence>
<keyword evidence="2" id="KW-1185">Reference proteome</keyword>
<dbReference type="EMBL" id="CAJVPT010061194">
    <property type="protein sequence ID" value="CAG8764906.1"/>
    <property type="molecule type" value="Genomic_DNA"/>
</dbReference>
<reference evidence="1" key="1">
    <citation type="submission" date="2021-06" db="EMBL/GenBank/DDBJ databases">
        <authorList>
            <person name="Kallberg Y."/>
            <person name="Tangrot J."/>
            <person name="Rosling A."/>
        </authorList>
    </citation>
    <scope>NUCLEOTIDE SEQUENCE</scope>
    <source>
        <strain evidence="1">CL356</strain>
    </source>
</reference>